<gene>
    <name evidence="1" type="ORF">WKV53_09850</name>
</gene>
<name>A0ABU9ASU0_9BACT</name>
<accession>A0ABU9ASU0</accession>
<sequence length="98" mass="11437">MDTLQELQRWYHSQCDGDWEHENLIQIRTLDNPGWRVVIDLMDTDLEERPYAGTAKELSEPEHDWIHCAVRDGKWEGAGGALMLDEILRTFLAWAAKK</sequence>
<organism evidence="1 2">
    <name type="scientific">Luteolibacter soli</name>
    <dbReference type="NCBI Taxonomy" id="3135280"/>
    <lineage>
        <taxon>Bacteria</taxon>
        <taxon>Pseudomonadati</taxon>
        <taxon>Verrucomicrobiota</taxon>
        <taxon>Verrucomicrobiia</taxon>
        <taxon>Verrucomicrobiales</taxon>
        <taxon>Verrucomicrobiaceae</taxon>
        <taxon>Luteolibacter</taxon>
    </lineage>
</organism>
<evidence type="ECO:0000313" key="1">
    <source>
        <dbReference type="EMBL" id="MEK7950800.1"/>
    </source>
</evidence>
<dbReference type="RefSeq" id="WP_341404401.1">
    <property type="nucleotide sequence ID" value="NZ_JBBUKT010000003.1"/>
</dbReference>
<protein>
    <submittedName>
        <fullName evidence="1">Immunity 53 family protein</fullName>
    </submittedName>
</protein>
<dbReference type="InterPro" id="IPR028228">
    <property type="entry name" value="Imm53"/>
</dbReference>
<dbReference type="Proteomes" id="UP001371305">
    <property type="component" value="Unassembled WGS sequence"/>
</dbReference>
<dbReference type="EMBL" id="JBBUKT010000003">
    <property type="protein sequence ID" value="MEK7950800.1"/>
    <property type="molecule type" value="Genomic_DNA"/>
</dbReference>
<keyword evidence="2" id="KW-1185">Reference proteome</keyword>
<evidence type="ECO:0000313" key="2">
    <source>
        <dbReference type="Proteomes" id="UP001371305"/>
    </source>
</evidence>
<dbReference type="Pfam" id="PF15580">
    <property type="entry name" value="Imm53"/>
    <property type="match status" value="1"/>
</dbReference>
<comment type="caution">
    <text evidence="1">The sequence shown here is derived from an EMBL/GenBank/DDBJ whole genome shotgun (WGS) entry which is preliminary data.</text>
</comment>
<proteinExistence type="predicted"/>
<reference evidence="1 2" key="1">
    <citation type="submission" date="2024-04" db="EMBL/GenBank/DDBJ databases">
        <title>Luteolibacter sp. isolated from soil.</title>
        <authorList>
            <person name="An J."/>
        </authorList>
    </citation>
    <scope>NUCLEOTIDE SEQUENCE [LARGE SCALE GENOMIC DNA]</scope>
    <source>
        <strain evidence="1 2">Y139</strain>
    </source>
</reference>